<accession>H7EH35</accession>
<dbReference type="OrthoDB" id="9790048at2"/>
<keyword evidence="5" id="KW-1185">Reference proteome</keyword>
<dbReference type="eggNOG" id="COG0226">
    <property type="taxonomic scope" value="Bacteria"/>
</dbReference>
<keyword evidence="1" id="KW-0732">Signal</keyword>
<dbReference type="Proteomes" id="UP000003571">
    <property type="component" value="Unassembled WGS sequence"/>
</dbReference>
<sequence>MKKSFIVLFIIISILGMTSLIFYGIKFNIVHKNSGMISVVAGSNEASTLAISLNEYLPFDKNSKIQYTRSNFKINENIPILDGASALYPVFSAIASAIYPEESVCFDGKKFTEESKVQMSNTRGAYKSVVDGTSDIVFCAAPSKEQLLYAEQNNVELEFVPIGLEAFVFIVNVNNPVTDLSVNQIKGIYSGKIENWKKLGGENCLIAAWQRKEGSGSQTAFLNFMNGEKTLTNPIGILIGKPIGYSFRYYVEGITRNEKVKMISLNGIPPVKENIQNGKYPLSSYFYAVYRKDNKNANVKNVIDWILSPEGQGIIENNGYVPLGK</sequence>
<reference evidence="4 5" key="1">
    <citation type="submission" date="2011-09" db="EMBL/GenBank/DDBJ databases">
        <title>The draft genome of Treponema saccharophilum DSM 2985.</title>
        <authorList>
            <consortium name="US DOE Joint Genome Institute (JGI-PGF)"/>
            <person name="Lucas S."/>
            <person name="Copeland A."/>
            <person name="Lapidus A."/>
            <person name="Glavina del Rio T."/>
            <person name="Dalin E."/>
            <person name="Tice H."/>
            <person name="Bruce D."/>
            <person name="Goodwin L."/>
            <person name="Pitluck S."/>
            <person name="Peters L."/>
            <person name="Kyrpides N."/>
            <person name="Mavromatis K."/>
            <person name="Ivanova N."/>
            <person name="Markowitz V."/>
            <person name="Cheng J.-F."/>
            <person name="Hugenholtz P."/>
            <person name="Woyke T."/>
            <person name="Wu D."/>
            <person name="Gronow S."/>
            <person name="Wellnitz S."/>
            <person name="Brambilla E."/>
            <person name="Klenk H.-P."/>
            <person name="Eisen J.A."/>
        </authorList>
    </citation>
    <scope>NUCLEOTIDE SEQUENCE [LARGE SCALE GENOMIC DNA]</scope>
    <source>
        <strain evidence="4 5">DSM 2985</strain>
    </source>
</reference>
<feature type="domain" description="PBP" evidence="3">
    <location>
        <begin position="83"/>
        <end position="310"/>
    </location>
</feature>
<dbReference type="Pfam" id="PF12849">
    <property type="entry name" value="PBP_like_2"/>
    <property type="match status" value="1"/>
</dbReference>
<organism evidence="4 5">
    <name type="scientific">Treponema saccharophilum DSM 2985</name>
    <dbReference type="NCBI Taxonomy" id="907348"/>
    <lineage>
        <taxon>Bacteria</taxon>
        <taxon>Pseudomonadati</taxon>
        <taxon>Spirochaetota</taxon>
        <taxon>Spirochaetia</taxon>
        <taxon>Spirochaetales</taxon>
        <taxon>Treponemataceae</taxon>
        <taxon>Treponema</taxon>
    </lineage>
</organism>
<keyword evidence="2" id="KW-0812">Transmembrane</keyword>
<keyword evidence="2" id="KW-1133">Transmembrane helix</keyword>
<dbReference type="PATRIC" id="fig|907348.3.peg.94"/>
<dbReference type="EMBL" id="AGRW01000023">
    <property type="protein sequence ID" value="EIC03102.1"/>
    <property type="molecule type" value="Genomic_DNA"/>
</dbReference>
<dbReference type="Gene3D" id="3.40.190.10">
    <property type="entry name" value="Periplasmic binding protein-like II"/>
    <property type="match status" value="2"/>
</dbReference>
<evidence type="ECO:0000313" key="4">
    <source>
        <dbReference type="EMBL" id="EIC03102.1"/>
    </source>
</evidence>
<dbReference type="InterPro" id="IPR050811">
    <property type="entry name" value="Phosphate_ABC_transporter"/>
</dbReference>
<dbReference type="AlphaFoldDB" id="H7EH35"/>
<dbReference type="STRING" id="907348.TresaDRAFT_2720"/>
<dbReference type="InterPro" id="IPR024370">
    <property type="entry name" value="PBP_domain"/>
</dbReference>
<dbReference type="PANTHER" id="PTHR30570">
    <property type="entry name" value="PERIPLASMIC PHOSPHATE BINDING COMPONENT OF PHOSPHATE ABC TRANSPORTER"/>
    <property type="match status" value="1"/>
</dbReference>
<gene>
    <name evidence="4" type="ORF">TresaDRAFT_2720</name>
</gene>
<evidence type="ECO:0000259" key="3">
    <source>
        <dbReference type="Pfam" id="PF12849"/>
    </source>
</evidence>
<comment type="caution">
    <text evidence="4">The sequence shown here is derived from an EMBL/GenBank/DDBJ whole genome shotgun (WGS) entry which is preliminary data.</text>
</comment>
<proteinExistence type="predicted"/>
<keyword evidence="2" id="KW-0472">Membrane</keyword>
<feature type="transmembrane region" description="Helical" evidence="2">
    <location>
        <begin position="6"/>
        <end position="25"/>
    </location>
</feature>
<evidence type="ECO:0000313" key="5">
    <source>
        <dbReference type="Proteomes" id="UP000003571"/>
    </source>
</evidence>
<dbReference type="SUPFAM" id="SSF53850">
    <property type="entry name" value="Periplasmic binding protein-like II"/>
    <property type="match status" value="1"/>
</dbReference>
<dbReference type="PANTHER" id="PTHR30570:SF1">
    <property type="entry name" value="PHOSPHATE-BINDING PROTEIN PSTS"/>
    <property type="match status" value="1"/>
</dbReference>
<protein>
    <submittedName>
        <fullName evidence="4">Phosphate ABC transporter substrate-binding protein, PhoT family</fullName>
    </submittedName>
</protein>
<evidence type="ECO:0000256" key="1">
    <source>
        <dbReference type="ARBA" id="ARBA00022729"/>
    </source>
</evidence>
<name>H7EH35_9SPIR</name>
<evidence type="ECO:0000256" key="2">
    <source>
        <dbReference type="SAM" id="Phobius"/>
    </source>
</evidence>